<keyword evidence="1" id="KW-0732">Signal</keyword>
<dbReference type="NCBIfam" id="TIGR04183">
    <property type="entry name" value="Por_Secre_tail"/>
    <property type="match status" value="1"/>
</dbReference>
<gene>
    <name evidence="2" type="ORF">DN068_04080</name>
</gene>
<feature type="chain" id="PRO_5015931631" description="Secretion system C-terminal sorting domain-containing protein" evidence="1">
    <location>
        <begin position="26"/>
        <end position="582"/>
    </location>
</feature>
<organism evidence="2 3">
    <name type="scientific">Taibaiella soli</name>
    <dbReference type="NCBI Taxonomy" id="1649169"/>
    <lineage>
        <taxon>Bacteria</taxon>
        <taxon>Pseudomonadati</taxon>
        <taxon>Bacteroidota</taxon>
        <taxon>Chitinophagia</taxon>
        <taxon>Chitinophagales</taxon>
        <taxon>Chitinophagaceae</taxon>
        <taxon>Taibaiella</taxon>
    </lineage>
</organism>
<dbReference type="PANTHER" id="PTHR42754:SF1">
    <property type="entry name" value="LIPOPROTEIN"/>
    <property type="match status" value="1"/>
</dbReference>
<dbReference type="Proteomes" id="UP000248745">
    <property type="component" value="Unassembled WGS sequence"/>
</dbReference>
<proteinExistence type="predicted"/>
<evidence type="ECO:0008006" key="4">
    <source>
        <dbReference type="Google" id="ProtNLM"/>
    </source>
</evidence>
<comment type="caution">
    <text evidence="2">The sequence shown here is derived from an EMBL/GenBank/DDBJ whole genome shotgun (WGS) entry which is preliminary data.</text>
</comment>
<feature type="signal peptide" evidence="1">
    <location>
        <begin position="1"/>
        <end position="25"/>
    </location>
</feature>
<evidence type="ECO:0000313" key="2">
    <source>
        <dbReference type="EMBL" id="PZF74204.1"/>
    </source>
</evidence>
<sequence length="582" mass="64748">MNKKTLRTAVLSALSLFLSSSFAHAQYNKNYSVPRTAEDVVACANGEYCTVSSITGFRRYDYNGNLLWERTYSNLPMHVGDYWGRLVHTDDDGIIFFTVGQYYNPMAIKIDIGGNLVWAKEYLSNSDSVNLDAGLRIDATHMENASSEGYMMVTSGHTGYVDYRDNLAPYRYRSVLNVLRIDGDGNLVWNKKYAEDISDAYSVNDLANTISYSGRDDFGNNSYYIGGLRNQNPISPTDPGGSFYFQMSIDENGNIVNDYQALTACSYPTGFDSEYDWDDNTVAVTFQFAACPQAGPGIASQIGLIKVDHSLNMTMQKFYWFPSCNEVVPHRIQKSQIDGSYLIAGQAADQGTLSQSIINFFLIKVRPDGTSLFSKRYMVAENGYANGLIVNYNPSLHDENYVMIGASGPYNSTTIGYGRILSTDHNGVVCGQWDFPLEDGNASLPTASYHYSSYDVYGQNDYNIPEIQPYVTGYHDCNFYHESGYRTIPASVAQTDAQCKVYPSVLSENENNLSVDVTLSAASNLSIVVYSIDGRKITEQQYHDVSIGKLKVSLGGLLPGNYLVNIQSDNKEIRNTTRFSKL</sequence>
<protein>
    <recommendedName>
        <fullName evidence="4">Secretion system C-terminal sorting domain-containing protein</fullName>
    </recommendedName>
</protein>
<dbReference type="PANTHER" id="PTHR42754">
    <property type="entry name" value="ENDOGLUCANASE"/>
    <property type="match status" value="1"/>
</dbReference>
<dbReference type="RefSeq" id="WP_110997620.1">
    <property type="nucleotide sequence ID" value="NZ_QKTW01000006.1"/>
</dbReference>
<dbReference type="EMBL" id="QKTW01000006">
    <property type="protein sequence ID" value="PZF74204.1"/>
    <property type="molecule type" value="Genomic_DNA"/>
</dbReference>
<reference evidence="2 3" key="1">
    <citation type="submission" date="2018-06" db="EMBL/GenBank/DDBJ databases">
        <title>Mucibacter soli gen. nov., sp. nov., a new member of the family Chitinophagaceae producing mucin.</title>
        <authorList>
            <person name="Kim M.-K."/>
            <person name="Park S."/>
            <person name="Kim T.-S."/>
            <person name="Joung Y."/>
            <person name="Han J.-H."/>
            <person name="Kim S.B."/>
        </authorList>
    </citation>
    <scope>NUCLEOTIDE SEQUENCE [LARGE SCALE GENOMIC DNA]</scope>
    <source>
        <strain evidence="2 3">R1-15</strain>
    </source>
</reference>
<dbReference type="OrthoDB" id="9811934at2"/>
<keyword evidence="3" id="KW-1185">Reference proteome</keyword>
<evidence type="ECO:0000256" key="1">
    <source>
        <dbReference type="SAM" id="SignalP"/>
    </source>
</evidence>
<dbReference type="AlphaFoldDB" id="A0A2W2B1R9"/>
<evidence type="ECO:0000313" key="3">
    <source>
        <dbReference type="Proteomes" id="UP000248745"/>
    </source>
</evidence>
<accession>A0A2W2B1R9</accession>
<name>A0A2W2B1R9_9BACT</name>
<dbReference type="InterPro" id="IPR026444">
    <property type="entry name" value="Secre_tail"/>
</dbReference>